<feature type="region of interest" description="Disordered" evidence="2">
    <location>
        <begin position="1"/>
        <end position="25"/>
    </location>
</feature>
<keyword evidence="4" id="KW-1185">Reference proteome</keyword>
<keyword evidence="1" id="KW-0175">Coiled coil</keyword>
<accession>A0A8K0NLR6</accession>
<feature type="compositionally biased region" description="Polar residues" evidence="2">
    <location>
        <begin position="449"/>
        <end position="478"/>
    </location>
</feature>
<reference evidence="3" key="1">
    <citation type="journal article" date="2020" name="bioRxiv">
        <title>Whole genome comparisons of ergot fungi reveals the divergence and evolution of species within the genus Claviceps are the result of varying mechanisms driving genome evolution and host range expansion.</title>
        <authorList>
            <person name="Wyka S.A."/>
            <person name="Mondo S.J."/>
            <person name="Liu M."/>
            <person name="Dettman J."/>
            <person name="Nalam V."/>
            <person name="Broders K.D."/>
        </authorList>
    </citation>
    <scope>NUCLEOTIDE SEQUENCE</scope>
    <source>
        <strain evidence="3">CCC 489</strain>
    </source>
</reference>
<feature type="region of interest" description="Disordered" evidence="2">
    <location>
        <begin position="449"/>
        <end position="569"/>
    </location>
</feature>
<evidence type="ECO:0000313" key="4">
    <source>
        <dbReference type="Proteomes" id="UP000811619"/>
    </source>
</evidence>
<feature type="coiled-coil region" evidence="1">
    <location>
        <begin position="352"/>
        <end position="379"/>
    </location>
</feature>
<protein>
    <submittedName>
        <fullName evidence="3">Uncharacterized protein</fullName>
    </submittedName>
</protein>
<feature type="compositionally biased region" description="Polar residues" evidence="2">
    <location>
        <begin position="550"/>
        <end position="560"/>
    </location>
</feature>
<proteinExistence type="predicted"/>
<comment type="caution">
    <text evidence="3">The sequence shown here is derived from an EMBL/GenBank/DDBJ whole genome shotgun (WGS) entry which is preliminary data.</text>
</comment>
<feature type="compositionally biased region" description="Polar residues" evidence="2">
    <location>
        <begin position="1"/>
        <end position="15"/>
    </location>
</feature>
<feature type="region of interest" description="Disordered" evidence="2">
    <location>
        <begin position="64"/>
        <end position="165"/>
    </location>
</feature>
<dbReference type="Proteomes" id="UP000811619">
    <property type="component" value="Unassembled WGS sequence"/>
</dbReference>
<dbReference type="AlphaFoldDB" id="A0A8K0NLR6"/>
<feature type="compositionally biased region" description="Low complexity" evidence="2">
    <location>
        <begin position="488"/>
        <end position="520"/>
    </location>
</feature>
<organism evidence="3 4">
    <name type="scientific">Claviceps africana</name>
    <dbReference type="NCBI Taxonomy" id="83212"/>
    <lineage>
        <taxon>Eukaryota</taxon>
        <taxon>Fungi</taxon>
        <taxon>Dikarya</taxon>
        <taxon>Ascomycota</taxon>
        <taxon>Pezizomycotina</taxon>
        <taxon>Sordariomycetes</taxon>
        <taxon>Hypocreomycetidae</taxon>
        <taxon>Hypocreales</taxon>
        <taxon>Clavicipitaceae</taxon>
        <taxon>Claviceps</taxon>
    </lineage>
</organism>
<evidence type="ECO:0000313" key="3">
    <source>
        <dbReference type="EMBL" id="KAG5929939.1"/>
    </source>
</evidence>
<dbReference type="EMBL" id="SRPY01000033">
    <property type="protein sequence ID" value="KAG5929939.1"/>
    <property type="molecule type" value="Genomic_DNA"/>
</dbReference>
<evidence type="ECO:0000256" key="2">
    <source>
        <dbReference type="SAM" id="MobiDB-lite"/>
    </source>
</evidence>
<dbReference type="OrthoDB" id="3905365at2759"/>
<name>A0A8K0NLR6_9HYPO</name>
<evidence type="ECO:0000256" key="1">
    <source>
        <dbReference type="SAM" id="Coils"/>
    </source>
</evidence>
<gene>
    <name evidence="3" type="ORF">E4U42_003871</name>
</gene>
<sequence>MDDMASQNSESNAAKTTAPKDKNCPFCGQAFTSSSLGRHLDLYIKENNPKPSDGVHDVEAIKKLRGGITRRQARASGATRKDSTSSRRPRLSTKREASSQKGRSAAVKSTPRGADNAAEDAADNAANSASIEHPVVSHWDTADAVDGVSARGPGMPRNASKEATQKTQLELRQELTDAMDKARAAELALREIVGSWWAAKQDLKHHLMPFDFDPLALDFPALSLQCLQPPPTLFSSTQYPTPTSWSVQSPGQREYNALQAFFEEGFKLWRMRRASVFTAGGEEANHTPSSNFPKDSRETIKRAEKTARDLESSFREHLQSAYVVWESLPTQKRQEIWILELARGVGRKHAEIENMKELQQRLMQENGHLKLQIDQLNRLQQPPELQLLSSTTAPVDRDVVSRANEQGVEGAKCEAMDGTDRHVGISTLVTRSIERWRSVIASTRVASNGATAQSSISQPFQMQSSHHGSSRNLPQSVSREGREKKQQKQQQKQQQQQQQHQHQQHHQQQQQPPKQQSQQQQRRHRPGSQQRNLNGKRPSIVRAAAPVSECSASSTHTTGPPSVEDDQDADAEMEDDDNFAMINTSCVKQPLASMHLSTGLDVPRPQALVQQQASTPDMRLMMQGDLGSPIIGGSIMVMNRPMPNMNMAMEERHMQGGDMTLMQQVRGDALYMDNGM</sequence>